<dbReference type="RefSeq" id="WP_116847484.1">
    <property type="nucleotide sequence ID" value="NZ_QTJU01000003.1"/>
</dbReference>
<comment type="caution">
    <text evidence="7">The sequence shown here is derived from an EMBL/GenBank/DDBJ whole genome shotgun (WGS) entry which is preliminary data.</text>
</comment>
<dbReference type="OrthoDB" id="9802328at2"/>
<accession>A0A3E1NKD2</accession>
<dbReference type="SUPFAM" id="SSF53383">
    <property type="entry name" value="PLP-dependent transferases"/>
    <property type="match status" value="1"/>
</dbReference>
<evidence type="ECO:0000313" key="7">
    <source>
        <dbReference type="EMBL" id="RFM28238.1"/>
    </source>
</evidence>
<dbReference type="InterPro" id="IPR015424">
    <property type="entry name" value="PyrdxlP-dep_Trfase"/>
</dbReference>
<evidence type="ECO:0000259" key="6">
    <source>
        <dbReference type="PROSITE" id="PS50949"/>
    </source>
</evidence>
<keyword evidence="5" id="KW-0804">Transcription</keyword>
<keyword evidence="2" id="KW-0663">Pyridoxal phosphate</keyword>
<dbReference type="InterPro" id="IPR015421">
    <property type="entry name" value="PyrdxlP-dep_Trfase_major"/>
</dbReference>
<reference evidence="7 8" key="1">
    <citation type="submission" date="2018-08" db="EMBL/GenBank/DDBJ databases">
        <title>Chitinophagaceae sp. K23C18032701, a novel bacterium isolated from forest soil.</title>
        <authorList>
            <person name="Wang C."/>
        </authorList>
    </citation>
    <scope>NUCLEOTIDE SEQUENCE [LARGE SCALE GENOMIC DNA]</scope>
    <source>
        <strain evidence="7 8">K23C18032701</strain>
    </source>
</reference>
<evidence type="ECO:0000256" key="5">
    <source>
        <dbReference type="ARBA" id="ARBA00023163"/>
    </source>
</evidence>
<dbReference type="InterPro" id="IPR015422">
    <property type="entry name" value="PyrdxlP-dep_Trfase_small"/>
</dbReference>
<dbReference type="CDD" id="cd07377">
    <property type="entry name" value="WHTH_GntR"/>
    <property type="match status" value="1"/>
</dbReference>
<keyword evidence="4" id="KW-0238">DNA-binding</keyword>
<evidence type="ECO:0000256" key="3">
    <source>
        <dbReference type="ARBA" id="ARBA00023015"/>
    </source>
</evidence>
<dbReference type="InterPro" id="IPR051446">
    <property type="entry name" value="HTH_trans_reg/aminotransferase"/>
</dbReference>
<dbReference type="SMART" id="SM00345">
    <property type="entry name" value="HTH_GNTR"/>
    <property type="match status" value="1"/>
</dbReference>
<keyword evidence="8" id="KW-1185">Reference proteome</keyword>
<keyword evidence="3" id="KW-0805">Transcription regulation</keyword>
<proteinExistence type="inferred from homology"/>
<dbReference type="InterPro" id="IPR004839">
    <property type="entry name" value="Aminotransferase_I/II_large"/>
</dbReference>
<dbReference type="GO" id="GO:0008483">
    <property type="term" value="F:transaminase activity"/>
    <property type="evidence" value="ECO:0007669"/>
    <property type="project" value="UniProtKB-KW"/>
</dbReference>
<keyword evidence="7" id="KW-0808">Transferase</keyword>
<dbReference type="PROSITE" id="PS50949">
    <property type="entry name" value="HTH_GNTR"/>
    <property type="match status" value="1"/>
</dbReference>
<evidence type="ECO:0000256" key="2">
    <source>
        <dbReference type="ARBA" id="ARBA00022898"/>
    </source>
</evidence>
<dbReference type="EMBL" id="QTJU01000003">
    <property type="protein sequence ID" value="RFM28238.1"/>
    <property type="molecule type" value="Genomic_DNA"/>
</dbReference>
<dbReference type="Pfam" id="PF00155">
    <property type="entry name" value="Aminotran_1_2"/>
    <property type="match status" value="1"/>
</dbReference>
<evidence type="ECO:0000256" key="1">
    <source>
        <dbReference type="ARBA" id="ARBA00005384"/>
    </source>
</evidence>
<dbReference type="Gene3D" id="1.10.10.10">
    <property type="entry name" value="Winged helix-like DNA-binding domain superfamily/Winged helix DNA-binding domain"/>
    <property type="match status" value="1"/>
</dbReference>
<dbReference type="GO" id="GO:0003677">
    <property type="term" value="F:DNA binding"/>
    <property type="evidence" value="ECO:0007669"/>
    <property type="project" value="UniProtKB-KW"/>
</dbReference>
<evidence type="ECO:0000256" key="4">
    <source>
        <dbReference type="ARBA" id="ARBA00023125"/>
    </source>
</evidence>
<dbReference type="Gene3D" id="3.90.1150.10">
    <property type="entry name" value="Aspartate Aminotransferase, domain 1"/>
    <property type="match status" value="1"/>
</dbReference>
<dbReference type="InterPro" id="IPR036388">
    <property type="entry name" value="WH-like_DNA-bd_sf"/>
</dbReference>
<protein>
    <submittedName>
        <fullName evidence="7">PLP-dependent aminotransferase family protein</fullName>
    </submittedName>
</protein>
<evidence type="ECO:0000313" key="8">
    <source>
        <dbReference type="Proteomes" id="UP000261284"/>
    </source>
</evidence>
<comment type="similarity">
    <text evidence="1">In the C-terminal section; belongs to the class-I pyridoxal-phosphate-dependent aminotransferase family.</text>
</comment>
<dbReference type="InterPro" id="IPR036390">
    <property type="entry name" value="WH_DNA-bd_sf"/>
</dbReference>
<dbReference type="PANTHER" id="PTHR46577">
    <property type="entry name" value="HTH-TYPE TRANSCRIPTIONAL REGULATORY PROTEIN GABR"/>
    <property type="match status" value="1"/>
</dbReference>
<feature type="domain" description="HTH gntR-type" evidence="6">
    <location>
        <begin position="32"/>
        <end position="100"/>
    </location>
</feature>
<dbReference type="AlphaFoldDB" id="A0A3E1NKD2"/>
<name>A0A3E1NKD2_9BACT</name>
<dbReference type="GO" id="GO:0003700">
    <property type="term" value="F:DNA-binding transcription factor activity"/>
    <property type="evidence" value="ECO:0007669"/>
    <property type="project" value="InterPro"/>
</dbReference>
<gene>
    <name evidence="7" type="ORF">DXN05_12025</name>
</gene>
<dbReference type="PANTHER" id="PTHR46577:SF2">
    <property type="entry name" value="TRANSCRIPTIONAL REGULATORY PROTEIN"/>
    <property type="match status" value="1"/>
</dbReference>
<keyword evidence="7" id="KW-0032">Aminotransferase</keyword>
<dbReference type="InterPro" id="IPR000524">
    <property type="entry name" value="Tscrpt_reg_HTH_GntR"/>
</dbReference>
<dbReference type="CDD" id="cd00609">
    <property type="entry name" value="AAT_like"/>
    <property type="match status" value="1"/>
</dbReference>
<sequence length="506" mass="56398">MCITTQIWLVLPYCNRYRICIFHYNRLEVIKTPAYIQLADKITLLINKGVYRQGDKLPSLRSIHRENGISIGTALEAFRHLLDKGLITAHEKSGYFVSDTSSNALPLPAVLPATLSQHSIHIYELIQRVRKEGTGKDFISFANALPDHRLLPFNGIKRAIQETSRDASGAYLALEAAKGNRQLRQAIAKRAFTWGGSLHMDDVIVTNGTMEAITLCLRTVTQPGDTVLIQSPCYYGIMEALEYLGLKAVSIPSHPETGIALPQLESACDRLNIKACLLVSNFNNPDGASLSTAAKQYIAAFAAKRKMPVIEDDIYGDLFFGTRRPDTIKTYDKHGWVMLCSSFSKSLFPGFRMGWCAPGRFAYEVERFKSMNNIASCNFSQRTLQLLLHGGTYNRHLQQFRTALQKNMLKTLQLVEKHFPEGTRATKPQGGLVLWLELPQHINAAALQEAALEKNVALAPGEIFSATGQYKHYIRLSYCNLWSAKTEKALIKLGQLCQGFAAKLGA</sequence>
<dbReference type="Gene3D" id="3.40.640.10">
    <property type="entry name" value="Type I PLP-dependent aspartate aminotransferase-like (Major domain)"/>
    <property type="match status" value="1"/>
</dbReference>
<dbReference type="SUPFAM" id="SSF46785">
    <property type="entry name" value="Winged helix' DNA-binding domain"/>
    <property type="match status" value="1"/>
</dbReference>
<dbReference type="Proteomes" id="UP000261284">
    <property type="component" value="Unassembled WGS sequence"/>
</dbReference>
<organism evidence="7 8">
    <name type="scientific">Deminuibacter soli</name>
    <dbReference type="NCBI Taxonomy" id="2291815"/>
    <lineage>
        <taxon>Bacteria</taxon>
        <taxon>Pseudomonadati</taxon>
        <taxon>Bacteroidota</taxon>
        <taxon>Chitinophagia</taxon>
        <taxon>Chitinophagales</taxon>
        <taxon>Chitinophagaceae</taxon>
        <taxon>Deminuibacter</taxon>
    </lineage>
</organism>
<dbReference type="GO" id="GO:0030170">
    <property type="term" value="F:pyridoxal phosphate binding"/>
    <property type="evidence" value="ECO:0007669"/>
    <property type="project" value="InterPro"/>
</dbReference>
<dbReference type="Pfam" id="PF00392">
    <property type="entry name" value="GntR"/>
    <property type="match status" value="1"/>
</dbReference>